<dbReference type="EMBL" id="ACEO02000006">
    <property type="protein sequence ID" value="EFC52030.1"/>
    <property type="molecule type" value="Genomic_DNA"/>
</dbReference>
<accession>A0A9W5IQY1</accession>
<evidence type="ECO:0000313" key="4">
    <source>
        <dbReference type="EMBL" id="EFC52030.1"/>
    </source>
</evidence>
<keyword evidence="3" id="KW-0663">Pyridoxal phosphate</keyword>
<keyword evidence="1 4" id="KW-0032">Aminotransferase</keyword>
<evidence type="ECO:0000256" key="3">
    <source>
        <dbReference type="ARBA" id="ARBA00022898"/>
    </source>
</evidence>
<dbReference type="GO" id="GO:0009102">
    <property type="term" value="P:biotin biosynthetic process"/>
    <property type="evidence" value="ECO:0007669"/>
    <property type="project" value="TreeGrafter"/>
</dbReference>
<dbReference type="InterPro" id="IPR015424">
    <property type="entry name" value="PyrdxlP-dep_Trfase"/>
</dbReference>
<dbReference type="SUPFAM" id="SSF53383">
    <property type="entry name" value="PLP-dependent transferases"/>
    <property type="match status" value="1"/>
</dbReference>
<dbReference type="AlphaFoldDB" id="A0A9W5IQY1"/>
<dbReference type="PANTHER" id="PTHR42684:SF17">
    <property type="entry name" value="ADENOSYLMETHIONINE-8-AMINO-7-OXONONANOATE AMINOTRANSFERASE"/>
    <property type="match status" value="1"/>
</dbReference>
<reference evidence="4 5" key="1">
    <citation type="submission" date="2010-01" db="EMBL/GenBank/DDBJ databases">
        <authorList>
            <person name="Weinstock G."/>
            <person name="Sodergren E."/>
            <person name="Clifton S."/>
            <person name="Fulton L."/>
            <person name="Fulton B."/>
            <person name="Courtney L."/>
            <person name="Fronick C."/>
            <person name="Harrison M."/>
            <person name="Strong C."/>
            <person name="Farmer C."/>
            <person name="Delahaunty K."/>
            <person name="Markovic C."/>
            <person name="Hall O."/>
            <person name="Minx P."/>
            <person name="Tomlinson C."/>
            <person name="Mitreva M."/>
            <person name="Nelson J."/>
            <person name="Hou S."/>
            <person name="Wollam A."/>
            <person name="Pepin K.H."/>
            <person name="Johnson M."/>
            <person name="Bhonagiri V."/>
            <person name="Nash W.E."/>
            <person name="Warren W."/>
            <person name="Chinwalla A."/>
            <person name="Mardis E.R."/>
            <person name="Wilson R.K."/>
        </authorList>
    </citation>
    <scope>NUCLEOTIDE SEQUENCE [LARGE SCALE GENOMIC DNA]</scope>
    <source>
        <strain evidence="4 5">NJ9703</strain>
    </source>
</reference>
<name>A0A9W5IQY1_NEISU</name>
<dbReference type="GO" id="GO:0004015">
    <property type="term" value="F:adenosylmethionine-8-amino-7-oxononanoate transaminase activity"/>
    <property type="evidence" value="ECO:0007669"/>
    <property type="project" value="TreeGrafter"/>
</dbReference>
<dbReference type="InterPro" id="IPR015421">
    <property type="entry name" value="PyrdxlP-dep_Trfase_major"/>
</dbReference>
<dbReference type="InterPro" id="IPR005814">
    <property type="entry name" value="Aminotrans_3"/>
</dbReference>
<dbReference type="InterPro" id="IPR015422">
    <property type="entry name" value="PyrdxlP-dep_Trfase_small"/>
</dbReference>
<evidence type="ECO:0000256" key="2">
    <source>
        <dbReference type="ARBA" id="ARBA00022679"/>
    </source>
</evidence>
<gene>
    <name evidence="4" type="ORF">NEISUBOT_04433</name>
</gene>
<dbReference type="GO" id="GO:0030170">
    <property type="term" value="F:pyridoxal phosphate binding"/>
    <property type="evidence" value="ECO:0007669"/>
    <property type="project" value="InterPro"/>
</dbReference>
<dbReference type="Gene3D" id="3.90.1150.10">
    <property type="entry name" value="Aspartate Aminotransferase, domain 1"/>
    <property type="match status" value="1"/>
</dbReference>
<protein>
    <submittedName>
        <fullName evidence="4">Aminotransferase, class III</fullName>
    </submittedName>
</protein>
<organism evidence="4 5">
    <name type="scientific">Neisseria subflava NJ9703</name>
    <dbReference type="NCBI Taxonomy" id="546268"/>
    <lineage>
        <taxon>Bacteria</taxon>
        <taxon>Pseudomonadati</taxon>
        <taxon>Pseudomonadota</taxon>
        <taxon>Betaproteobacteria</taxon>
        <taxon>Neisseriales</taxon>
        <taxon>Neisseriaceae</taxon>
        <taxon>Neisseria</taxon>
    </lineage>
</organism>
<sequence length="200" mass="22339">MPSEIENMLYNNETDQTIVFNMSEHSPLLDFDRTHLLHPYTSMTDPLPVYPVRRAEGVHIELADGTRLIDGMSSWWCAIHGYNHPVLNQAVEAQIKQMSHVMFGGLTHEPAVELGKLLVGILPQGLDRIFLCGFRFGFGGSRAEDGGAIPAGAGFDREAEYCDGAARLSRRYLERDVRLRSGNGDAPYFRQRVAAALFCR</sequence>
<dbReference type="Proteomes" id="UP000004621">
    <property type="component" value="Unassembled WGS sequence"/>
</dbReference>
<evidence type="ECO:0000256" key="1">
    <source>
        <dbReference type="ARBA" id="ARBA00022576"/>
    </source>
</evidence>
<proteinExistence type="predicted"/>
<evidence type="ECO:0000313" key="5">
    <source>
        <dbReference type="Proteomes" id="UP000004621"/>
    </source>
</evidence>
<keyword evidence="2" id="KW-0808">Transferase</keyword>
<dbReference type="Pfam" id="PF00202">
    <property type="entry name" value="Aminotran_3"/>
    <property type="match status" value="1"/>
</dbReference>
<dbReference type="Gene3D" id="3.40.640.10">
    <property type="entry name" value="Type I PLP-dependent aspartate aminotransferase-like (Major domain)"/>
    <property type="match status" value="1"/>
</dbReference>
<comment type="caution">
    <text evidence="4">The sequence shown here is derived from an EMBL/GenBank/DDBJ whole genome shotgun (WGS) entry which is preliminary data.</text>
</comment>
<dbReference type="PANTHER" id="PTHR42684">
    <property type="entry name" value="ADENOSYLMETHIONINE-8-AMINO-7-OXONONANOATE AMINOTRANSFERASE"/>
    <property type="match status" value="1"/>
</dbReference>